<comment type="subcellular location">
    <subcellularLocation>
        <location evidence="1">Membrane</location>
        <topology evidence="1">Multi-pass membrane protein</topology>
    </subcellularLocation>
</comment>
<dbReference type="EMBL" id="UINC01005220">
    <property type="protein sequence ID" value="SVA19895.1"/>
    <property type="molecule type" value="Genomic_DNA"/>
</dbReference>
<dbReference type="AlphaFoldDB" id="A0A381TV11"/>
<name>A0A381TV11_9ZZZZ</name>
<feature type="transmembrane region" description="Helical" evidence="6">
    <location>
        <begin position="226"/>
        <end position="244"/>
    </location>
</feature>
<gene>
    <name evidence="7" type="ORF">METZ01_LOCUS72749</name>
</gene>
<evidence type="ECO:0008006" key="8">
    <source>
        <dbReference type="Google" id="ProtNLM"/>
    </source>
</evidence>
<organism evidence="7">
    <name type="scientific">marine metagenome</name>
    <dbReference type="NCBI Taxonomy" id="408172"/>
    <lineage>
        <taxon>unclassified sequences</taxon>
        <taxon>metagenomes</taxon>
        <taxon>ecological metagenomes</taxon>
    </lineage>
</organism>
<evidence type="ECO:0000313" key="7">
    <source>
        <dbReference type="EMBL" id="SVA19895.1"/>
    </source>
</evidence>
<evidence type="ECO:0000256" key="3">
    <source>
        <dbReference type="ARBA" id="ARBA00022692"/>
    </source>
</evidence>
<dbReference type="GO" id="GO:0033573">
    <property type="term" value="C:high-affinity iron permease complex"/>
    <property type="evidence" value="ECO:0007669"/>
    <property type="project" value="InterPro"/>
</dbReference>
<dbReference type="Pfam" id="PF03239">
    <property type="entry name" value="FTR1"/>
    <property type="match status" value="1"/>
</dbReference>
<feature type="transmembrane region" description="Helical" evidence="6">
    <location>
        <begin position="143"/>
        <end position="163"/>
    </location>
</feature>
<proteinExistence type="inferred from homology"/>
<feature type="transmembrane region" description="Helical" evidence="6">
    <location>
        <begin position="6"/>
        <end position="26"/>
    </location>
</feature>
<keyword evidence="3 6" id="KW-0812">Transmembrane</keyword>
<evidence type="ECO:0000256" key="6">
    <source>
        <dbReference type="SAM" id="Phobius"/>
    </source>
</evidence>
<protein>
    <recommendedName>
        <fullName evidence="8">Iron permease FTR1</fullName>
    </recommendedName>
</protein>
<evidence type="ECO:0000256" key="2">
    <source>
        <dbReference type="ARBA" id="ARBA00008333"/>
    </source>
</evidence>
<feature type="transmembrane region" description="Helical" evidence="6">
    <location>
        <begin position="38"/>
        <end position="57"/>
    </location>
</feature>
<dbReference type="InterPro" id="IPR004923">
    <property type="entry name" value="FTR1/Fip1/EfeU"/>
</dbReference>
<keyword evidence="4 6" id="KW-1133">Transmembrane helix</keyword>
<feature type="transmembrane region" description="Helical" evidence="6">
    <location>
        <begin position="63"/>
        <end position="85"/>
    </location>
</feature>
<dbReference type="PANTHER" id="PTHR31632:SF2">
    <property type="entry name" value="PLASMA MEMBRANE IRON PERMEASE"/>
    <property type="match status" value="1"/>
</dbReference>
<sequence>MLQAFVITLREGLEAFLIIAISLAYLRKRGLTELIPAVHWGIVCAIGLSIGASILFARAANQALWEGILAIAAAILVMSLIVHMWRVGKHLKSEIEGRLYEKSLQPGKKAMLGIFGFTLLMITREGMETALLLNALFFQMQSYSLLSGALAGLVCAGGVAWLWSHYGHRVNLVRFFQVTSIFLIVFVIQLLIYGFHELTEANIFPYSEPLHWATEPYGPDGRYGQYLTYMLIVLPISWLGYVIMRDRRITDT</sequence>
<feature type="transmembrane region" description="Helical" evidence="6">
    <location>
        <begin position="175"/>
        <end position="195"/>
    </location>
</feature>
<dbReference type="GO" id="GO:0015093">
    <property type="term" value="F:ferrous iron transmembrane transporter activity"/>
    <property type="evidence" value="ECO:0007669"/>
    <property type="project" value="TreeGrafter"/>
</dbReference>
<dbReference type="PANTHER" id="PTHR31632">
    <property type="entry name" value="IRON TRANSPORTER FTH1"/>
    <property type="match status" value="1"/>
</dbReference>
<evidence type="ECO:0000256" key="1">
    <source>
        <dbReference type="ARBA" id="ARBA00004141"/>
    </source>
</evidence>
<keyword evidence="5 6" id="KW-0472">Membrane</keyword>
<reference evidence="7" key="1">
    <citation type="submission" date="2018-05" db="EMBL/GenBank/DDBJ databases">
        <authorList>
            <person name="Lanie J.A."/>
            <person name="Ng W.-L."/>
            <person name="Kazmierczak K.M."/>
            <person name="Andrzejewski T.M."/>
            <person name="Davidsen T.M."/>
            <person name="Wayne K.J."/>
            <person name="Tettelin H."/>
            <person name="Glass J.I."/>
            <person name="Rusch D."/>
            <person name="Podicherti R."/>
            <person name="Tsui H.-C.T."/>
            <person name="Winkler M.E."/>
        </authorList>
    </citation>
    <scope>NUCLEOTIDE SEQUENCE</scope>
</reference>
<evidence type="ECO:0000256" key="4">
    <source>
        <dbReference type="ARBA" id="ARBA00022989"/>
    </source>
</evidence>
<accession>A0A381TV11</accession>
<comment type="similarity">
    <text evidence="2">Belongs to the oxidase-dependent Fe transporter (OFeT) (TC 9.A.10.1) family.</text>
</comment>
<evidence type="ECO:0000256" key="5">
    <source>
        <dbReference type="ARBA" id="ARBA00023136"/>
    </source>
</evidence>